<dbReference type="Pfam" id="PF01041">
    <property type="entry name" value="DegT_DnrJ_EryC1"/>
    <property type="match status" value="1"/>
</dbReference>
<dbReference type="SUPFAM" id="SSF53383">
    <property type="entry name" value="PLP-dependent transferases"/>
    <property type="match status" value="1"/>
</dbReference>
<evidence type="ECO:0000313" key="6">
    <source>
        <dbReference type="Proteomes" id="UP000002430"/>
    </source>
</evidence>
<dbReference type="Gene3D" id="3.40.640.10">
    <property type="entry name" value="Type I PLP-dependent aspartate aminotransferase-like (Major domain)"/>
    <property type="match status" value="1"/>
</dbReference>
<reference evidence="5 6" key="1">
    <citation type="submission" date="2005-11" db="EMBL/GenBank/DDBJ databases">
        <title>The complete genome sequence of Lawsonia intracellularis: the causative agent of proliferative enteropathy.</title>
        <authorList>
            <person name="Kaur K."/>
            <person name="Zhang Q."/>
            <person name="Beckler D."/>
            <person name="Munir S."/>
            <person name="Li L."/>
            <person name="Kinsley K."/>
            <person name="Herron L."/>
            <person name="Peterson A."/>
            <person name="May B."/>
            <person name="Singh S."/>
            <person name="Gebhart C."/>
            <person name="Kapur V."/>
        </authorList>
    </citation>
    <scope>NUCLEOTIDE SEQUENCE [LARGE SCALE GENOMIC DNA]</scope>
    <source>
        <strain evidence="5 6">PHE/MN1-00</strain>
        <plasmid evidence="6">pLaw2</plasmid>
    </source>
</reference>
<dbReference type="AlphaFoldDB" id="Q1MNZ5"/>
<dbReference type="PIRSF" id="PIRSF000390">
    <property type="entry name" value="PLP_StrS"/>
    <property type="match status" value="1"/>
</dbReference>
<feature type="modified residue" description="N6-(pyridoxal phosphate)lysine" evidence="3">
    <location>
        <position position="183"/>
    </location>
</feature>
<dbReference type="KEGG" id="lip:LIB010"/>
<evidence type="ECO:0000256" key="3">
    <source>
        <dbReference type="PIRSR" id="PIRSR000390-2"/>
    </source>
</evidence>
<dbReference type="GO" id="GO:0030170">
    <property type="term" value="F:pyridoxal phosphate binding"/>
    <property type="evidence" value="ECO:0007669"/>
    <property type="project" value="TreeGrafter"/>
</dbReference>
<dbReference type="Gene3D" id="3.90.1150.10">
    <property type="entry name" value="Aspartate Aminotransferase, domain 1"/>
    <property type="match status" value="1"/>
</dbReference>
<dbReference type="eggNOG" id="COG0399">
    <property type="taxonomic scope" value="Bacteria"/>
</dbReference>
<organism evidence="5 6">
    <name type="scientific">Lawsonia intracellularis (strain PHE/MN1-00)</name>
    <dbReference type="NCBI Taxonomy" id="363253"/>
    <lineage>
        <taxon>Bacteria</taxon>
        <taxon>Pseudomonadati</taxon>
        <taxon>Thermodesulfobacteriota</taxon>
        <taxon>Desulfovibrionia</taxon>
        <taxon>Desulfovibrionales</taxon>
        <taxon>Desulfovibrionaceae</taxon>
        <taxon>Lawsonia</taxon>
    </lineage>
</organism>
<dbReference type="HOGENOM" id="CLU_033332_2_4_7"/>
<dbReference type="PANTHER" id="PTHR30244">
    <property type="entry name" value="TRANSAMINASE"/>
    <property type="match status" value="1"/>
</dbReference>
<evidence type="ECO:0000256" key="2">
    <source>
        <dbReference type="PIRSR" id="PIRSR000390-1"/>
    </source>
</evidence>
<proteinExistence type="inferred from homology"/>
<dbReference type="GO" id="GO:0008483">
    <property type="term" value="F:transaminase activity"/>
    <property type="evidence" value="ECO:0007669"/>
    <property type="project" value="UniProtKB-KW"/>
</dbReference>
<evidence type="ECO:0000313" key="5">
    <source>
        <dbReference type="EMBL" id="CAJ53909.1"/>
    </source>
</evidence>
<dbReference type="InterPro" id="IPR015421">
    <property type="entry name" value="PyrdxlP-dep_Trfase_major"/>
</dbReference>
<dbReference type="CDD" id="cd00616">
    <property type="entry name" value="AHBA_syn"/>
    <property type="match status" value="1"/>
</dbReference>
<dbReference type="InterPro" id="IPR000653">
    <property type="entry name" value="DegT/StrS_aminotransferase"/>
</dbReference>
<dbReference type="GO" id="GO:0000271">
    <property type="term" value="P:polysaccharide biosynthetic process"/>
    <property type="evidence" value="ECO:0007669"/>
    <property type="project" value="TreeGrafter"/>
</dbReference>
<feature type="active site" description="Proton acceptor" evidence="2">
    <location>
        <position position="183"/>
    </location>
</feature>
<comment type="similarity">
    <text evidence="1 4">Belongs to the DegT/DnrJ/EryC1 family.</text>
</comment>
<keyword evidence="5" id="KW-0032">Aminotransferase</keyword>
<name>Q1MNZ5_LAWIP</name>
<sequence length="374" mass="41325">MFRIPLMKPYIPNSSKKNVLDVLNSGVLTEGIYTQRLEKAFTQYIGTSYAIGVTSCTTGLELVLRALHIGPGDEVIVPDYTYPATAFAPMLLGATAVIVDISPNTMLIDYNAIKQAITAKTKAIIPVSLFGNPLNWDELLCIKKEYPNINIIEDAACSLGSQFRNIKTGAWGDAAVFSMHPRKNITTGEGGMITTNNKELAESIQSIKHFGMDISKKLKGETIFIQLGTNYKLSNIQSAIGEGQIQLIDSILKQRATQVQLYKELLKSLPIEIPETTSHSTHAWQSFCIITPQRDQLLDHMRKAGIEIQIGTYALHLQPVFQQHPLCKIKGEMNGSQKAFTHCCTLPLFHTMTVAEQKEVISILAENLSSSNLM</sequence>
<dbReference type="InterPro" id="IPR015424">
    <property type="entry name" value="PyrdxlP-dep_Trfase"/>
</dbReference>
<dbReference type="Proteomes" id="UP000002430">
    <property type="component" value="Plasmid 2"/>
</dbReference>
<protein>
    <submittedName>
        <fullName evidence="5">DegT/DnrJ/EryC1/StrS aminotransferase family protein</fullName>
    </submittedName>
</protein>
<dbReference type="RefSeq" id="WP_011527305.1">
    <property type="nucleotide sequence ID" value="NC_008013.1"/>
</dbReference>
<dbReference type="InterPro" id="IPR015422">
    <property type="entry name" value="PyrdxlP-dep_Trfase_small"/>
</dbReference>
<geneLocation type="plasmid" evidence="6">
    <name>pLaw2</name>
</geneLocation>
<keyword evidence="3 4" id="KW-0663">Pyridoxal phosphate</keyword>
<keyword evidence="5" id="KW-0808">Transferase</keyword>
<gene>
    <name evidence="5" type="ordered locus">LIB010</name>
</gene>
<keyword evidence="6" id="KW-1185">Reference proteome</keyword>
<dbReference type="PANTHER" id="PTHR30244:SF34">
    <property type="entry name" value="DTDP-4-AMINO-4,6-DIDEOXYGALACTOSE TRANSAMINASE"/>
    <property type="match status" value="1"/>
</dbReference>
<keyword evidence="5" id="KW-0614">Plasmid</keyword>
<evidence type="ECO:0000256" key="4">
    <source>
        <dbReference type="RuleBase" id="RU004508"/>
    </source>
</evidence>
<dbReference type="EMBL" id="AM180254">
    <property type="protein sequence ID" value="CAJ53909.1"/>
    <property type="molecule type" value="Genomic_DNA"/>
</dbReference>
<dbReference type="OrthoDB" id="9766188at2"/>
<evidence type="ECO:0000256" key="1">
    <source>
        <dbReference type="ARBA" id="ARBA00037999"/>
    </source>
</evidence>
<accession>Q1MNZ5</accession>